<dbReference type="NCBIfam" id="TIGR01539">
    <property type="entry name" value="portal_lambda"/>
    <property type="match status" value="1"/>
</dbReference>
<name>A0A1X7CH80_9BACT</name>
<dbReference type="AlphaFoldDB" id="A0A1X7CH80"/>
<dbReference type="OrthoDB" id="622132at2"/>
<gene>
    <name evidence="1" type="ORF">SAMN06295933_0894</name>
</gene>
<keyword evidence="2" id="KW-1185">Reference proteome</keyword>
<dbReference type="InterPro" id="IPR006429">
    <property type="entry name" value="Phage_lambda_portal"/>
</dbReference>
<evidence type="ECO:0000313" key="2">
    <source>
        <dbReference type="Proteomes" id="UP000192906"/>
    </source>
</evidence>
<dbReference type="EMBL" id="FWZU01000001">
    <property type="protein sequence ID" value="SME96494.1"/>
    <property type="molecule type" value="Genomic_DNA"/>
</dbReference>
<dbReference type="STRING" id="1519643.SAMN06295933_0894"/>
<dbReference type="Proteomes" id="UP000192906">
    <property type="component" value="Unassembled WGS sequence"/>
</dbReference>
<organism evidence="1 2">
    <name type="scientific">Desulfovibrio gilichinskyi</name>
    <dbReference type="NCBI Taxonomy" id="1519643"/>
    <lineage>
        <taxon>Bacteria</taxon>
        <taxon>Pseudomonadati</taxon>
        <taxon>Thermodesulfobacteriota</taxon>
        <taxon>Desulfovibrionia</taxon>
        <taxon>Desulfovibrionales</taxon>
        <taxon>Desulfovibrionaceae</taxon>
        <taxon>Desulfovibrio</taxon>
    </lineage>
</organism>
<accession>A0A1X7CH80</accession>
<dbReference type="GO" id="GO:0019068">
    <property type="term" value="P:virion assembly"/>
    <property type="evidence" value="ECO:0007669"/>
    <property type="project" value="InterPro"/>
</dbReference>
<dbReference type="GO" id="GO:0005198">
    <property type="term" value="F:structural molecule activity"/>
    <property type="evidence" value="ECO:0007669"/>
    <property type="project" value="InterPro"/>
</dbReference>
<evidence type="ECO:0000313" key="1">
    <source>
        <dbReference type="EMBL" id="SME96494.1"/>
    </source>
</evidence>
<proteinExistence type="predicted"/>
<dbReference type="RefSeq" id="WP_085098875.1">
    <property type="nucleotide sequence ID" value="NZ_FWZU01000001.1"/>
</dbReference>
<reference evidence="2" key="1">
    <citation type="submission" date="2017-04" db="EMBL/GenBank/DDBJ databases">
        <authorList>
            <person name="Varghese N."/>
            <person name="Submissions S."/>
        </authorList>
    </citation>
    <scope>NUCLEOTIDE SEQUENCE [LARGE SCALE GENOMIC DNA]</scope>
    <source>
        <strain evidence="2">K3S</strain>
    </source>
</reference>
<sequence>MNVYDGWTSFVAQCVGAISPDAAASWCRSRATLSAYSAASRRGPNSSWRPTSRSADTLSRNEHALIVARARDLVRNSAHVSGALERIANNVIYTGIKPQAAQLNADGDLDHTFNRKIEQHWKDWAEADEVGFEDKQRLIMNHLWQDGECLLRFYPDPDLMKHGLAPLGVELLECDYLDSSVDGPLAGGGYAMRGVEFNRKGHPVAYHLYSEHPGDMRRLLSRESIRVSAQWVRHIFRPVRSSQNRGISWMAPVVMEMRDFSEFQDSHRIVARLMAAFGFFVETPYAEMMNPLGGEMMNQAEGVEGYIPDYVEPGQIVTLPQGTKVHEAQFTHPGPTYEPYVKTSLRGSSTGFGMSYEAFSNDYSDASFASARSATLEERRGYRVQQNLMGRKAIMPTWKMFCRMLWLGGLEPLLTGPSVPASCQFPGWSWVDPVKDAKSAESLLNMGCTTRRKICAERGEDYDEVVEQLARENDDLKKRGLTETKSE</sequence>
<dbReference type="Pfam" id="PF05136">
    <property type="entry name" value="Phage_portal_2"/>
    <property type="match status" value="1"/>
</dbReference>
<protein>
    <submittedName>
        <fullName evidence="1">Phage portal protein, lambda family</fullName>
    </submittedName>
</protein>